<sequence>MIIAGPGQLGESLSVQELDRTAVPERTFLVRVAEFTLRRRRAVLAVTGLLVVVAGWFGVGVVERLSNGGYAAATGNLRVAQSELRERFGVDRTHLILVLRAGTDVGSPRTAAAGAAYTERVAGTPAVASADSFWTTGDPLLRSDDRRSAVVMVRLDGDDDQAQRTAKRIVPELIGEQGPFQVGVTGEAQTNGELQRQSDQDLVRAELFAAPVILLILLLVFRTVVAALLPFLVGVIGVVLTLAILRAVSEFTDVSIFALNLTTALGLGLAIDYSLFILMRFREETEGGKPVHEAAVTAVRTAGRTVFFSALTVALCLSALLVFPLYFLRSLAYAAIPAVLTVGVAAVLVLPAALLVFGRWLDAGDITPLLHRLGRAVGHRRKEHAEPWWSRVAARIARRPVAVALPVVVLLLLLGLPFTQAKFGLTDERVLPADAESYRTARVVERDFDAHALNPVQVIVRDASREERDAYAQRVSRIDGVAYAVGATGRFERGRPAGPPAEPPRAYTSGTVSRVHAVPVDSAFSPRSEQVVKDIRALSGPGDVFVAGDSALFTDTKTVIAERLPYALGIILVLMFLLLLLFTGSLLVPLKAIIFNTLSLTASFGAMVYIFQDGHLKWLVGDFVTTGYLDVTVPVLMFCAAFGLSMDYEIFLMSRIREQYSVHGDNTRAVIEGVGRTGSLITAAAVLIGGVLLALASSDISVLKLLGLGMFLAVLMDAVLIRGVLVPAFMLVMGRANWWAPRWLSRLHARIGIKGDG</sequence>
<evidence type="ECO:0000256" key="1">
    <source>
        <dbReference type="ARBA" id="ARBA00004651"/>
    </source>
</evidence>
<comment type="similarity">
    <text evidence="2">Belongs to the resistance-nodulation-cell division (RND) (TC 2.A.6) family. MmpL subfamily.</text>
</comment>
<feature type="transmembrane region" description="Helical" evidence="7">
    <location>
        <begin position="228"/>
        <end position="248"/>
    </location>
</feature>
<dbReference type="PANTHER" id="PTHR33406">
    <property type="entry name" value="MEMBRANE PROTEIN MJ1562-RELATED"/>
    <property type="match status" value="1"/>
</dbReference>
<feature type="transmembrane region" description="Helical" evidence="7">
    <location>
        <begin position="673"/>
        <end position="696"/>
    </location>
</feature>
<accession>A0A286T6M4</accession>
<feature type="transmembrane region" description="Helical" evidence="7">
    <location>
        <begin position="631"/>
        <end position="652"/>
    </location>
</feature>
<feature type="transmembrane region" description="Helical" evidence="7">
    <location>
        <begin position="333"/>
        <end position="357"/>
    </location>
</feature>
<keyword evidence="4 7" id="KW-0812">Transmembrane</keyword>
<evidence type="ECO:0000259" key="8">
    <source>
        <dbReference type="Pfam" id="PF03176"/>
    </source>
</evidence>
<evidence type="ECO:0000256" key="3">
    <source>
        <dbReference type="ARBA" id="ARBA00022475"/>
    </source>
</evidence>
<evidence type="ECO:0000256" key="5">
    <source>
        <dbReference type="ARBA" id="ARBA00022989"/>
    </source>
</evidence>
<dbReference type="InterPro" id="IPR004869">
    <property type="entry name" value="MMPL_dom"/>
</dbReference>
<dbReference type="EMBL" id="LC318724">
    <property type="protein sequence ID" value="BBA31803.1"/>
    <property type="molecule type" value="Genomic_DNA"/>
</dbReference>
<comment type="subcellular location">
    <subcellularLocation>
        <location evidence="1">Cell membrane</location>
        <topology evidence="1">Multi-pass membrane protein</topology>
    </subcellularLocation>
</comment>
<evidence type="ECO:0000256" key="6">
    <source>
        <dbReference type="ARBA" id="ARBA00023136"/>
    </source>
</evidence>
<feature type="domain" description="Membrane transport protein MMPL" evidence="8">
    <location>
        <begin position="431"/>
        <end position="742"/>
    </location>
</feature>
<feature type="domain" description="Membrane transport protein MMPL" evidence="8">
    <location>
        <begin position="77"/>
        <end position="402"/>
    </location>
</feature>
<dbReference type="InterPro" id="IPR050545">
    <property type="entry name" value="Mycobact_MmpL"/>
</dbReference>
<reference evidence="9" key="1">
    <citation type="journal article" date="2017" name="Sci. Rep.">
        <title>Identification of a gene cluster for telomestatin biosynthesis and heterologous expression using a specific promoter in a clean host.</title>
        <authorList>
            <person name="Amagai K."/>
            <person name="Ikeda H."/>
            <person name="Hashimoto J."/>
            <person name="Kozone I."/>
            <person name="Izumikawa M."/>
            <person name="Kudo F."/>
            <person name="Eguchi T."/>
            <person name="Nakamura T."/>
            <person name="Osada H."/>
            <person name="Takahashi S."/>
            <person name="Shin-ya K."/>
        </authorList>
    </citation>
    <scope>NUCLEOTIDE SEQUENCE</scope>
    <source>
        <strain evidence="9">3533-SV4</strain>
    </source>
</reference>
<name>A0A286T6M4_STRAQ</name>
<dbReference type="Pfam" id="PF03176">
    <property type="entry name" value="MMPL"/>
    <property type="match status" value="2"/>
</dbReference>
<keyword evidence="5 7" id="KW-1133">Transmembrane helix</keyword>
<evidence type="ECO:0000313" key="9">
    <source>
        <dbReference type="EMBL" id="BBA31803.1"/>
    </source>
</evidence>
<dbReference type="AlphaFoldDB" id="A0A286T6M4"/>
<dbReference type="SUPFAM" id="SSF82866">
    <property type="entry name" value="Multidrug efflux transporter AcrB transmembrane domain"/>
    <property type="match status" value="2"/>
</dbReference>
<feature type="transmembrane region" description="Helical" evidence="7">
    <location>
        <begin position="306"/>
        <end position="327"/>
    </location>
</feature>
<keyword evidence="6 7" id="KW-0472">Membrane</keyword>
<feature type="transmembrane region" description="Helical" evidence="7">
    <location>
        <begin position="202"/>
        <end position="221"/>
    </location>
</feature>
<evidence type="ECO:0000256" key="2">
    <source>
        <dbReference type="ARBA" id="ARBA00010157"/>
    </source>
</evidence>
<dbReference type="Gene3D" id="1.20.1640.10">
    <property type="entry name" value="Multidrug efflux transporter AcrB transmembrane domain"/>
    <property type="match status" value="2"/>
</dbReference>
<dbReference type="GO" id="GO:0005886">
    <property type="term" value="C:plasma membrane"/>
    <property type="evidence" value="ECO:0007669"/>
    <property type="project" value="UniProtKB-SubCell"/>
</dbReference>
<protein>
    <submittedName>
        <fullName evidence="9">MMPL family transporter</fullName>
    </submittedName>
</protein>
<feature type="transmembrane region" description="Helical" evidence="7">
    <location>
        <begin position="254"/>
        <end position="279"/>
    </location>
</feature>
<feature type="transmembrane region" description="Helical" evidence="7">
    <location>
        <begin position="401"/>
        <end position="419"/>
    </location>
</feature>
<organism evidence="9">
    <name type="scientific">Streptomyces anulatus</name>
    <name type="common">Streptomyces chrysomallus</name>
    <dbReference type="NCBI Taxonomy" id="1892"/>
    <lineage>
        <taxon>Bacteria</taxon>
        <taxon>Bacillati</taxon>
        <taxon>Actinomycetota</taxon>
        <taxon>Actinomycetes</taxon>
        <taxon>Kitasatosporales</taxon>
        <taxon>Streptomycetaceae</taxon>
        <taxon>Streptomyces</taxon>
    </lineage>
</organism>
<evidence type="ECO:0000256" key="7">
    <source>
        <dbReference type="SAM" id="Phobius"/>
    </source>
</evidence>
<evidence type="ECO:0000256" key="4">
    <source>
        <dbReference type="ARBA" id="ARBA00022692"/>
    </source>
</evidence>
<feature type="transmembrane region" description="Helical" evidence="7">
    <location>
        <begin position="42"/>
        <end position="62"/>
    </location>
</feature>
<keyword evidence="3" id="KW-1003">Cell membrane</keyword>
<feature type="transmembrane region" description="Helical" evidence="7">
    <location>
        <begin position="566"/>
        <end position="588"/>
    </location>
</feature>
<proteinExistence type="inferred from homology"/>
<feature type="transmembrane region" description="Helical" evidence="7">
    <location>
        <begin position="593"/>
        <end position="611"/>
    </location>
</feature>
<dbReference type="PANTHER" id="PTHR33406:SF11">
    <property type="entry name" value="MEMBRANE PROTEIN SCO6666-RELATED"/>
    <property type="match status" value="1"/>
</dbReference>
<feature type="transmembrane region" description="Helical" evidence="7">
    <location>
        <begin position="708"/>
        <end position="732"/>
    </location>
</feature>